<dbReference type="RefSeq" id="WP_160799416.1">
    <property type="nucleotide sequence ID" value="NZ_WUUL01000001.1"/>
</dbReference>
<name>A0A6I4VLC4_9BACL</name>
<evidence type="ECO:0000313" key="2">
    <source>
        <dbReference type="Proteomes" id="UP000430692"/>
    </source>
</evidence>
<reference evidence="1 2" key="1">
    <citation type="submission" date="2019-12" db="EMBL/GenBank/DDBJ databases">
        <title>Whole-genome analyses of novel actinobacteria.</title>
        <authorList>
            <person name="Sahin N."/>
            <person name="Saygin H."/>
        </authorList>
    </citation>
    <scope>NUCLEOTIDE SEQUENCE [LARGE SCALE GENOMIC DNA]</scope>
    <source>
        <strain evidence="1 2">KC615</strain>
    </source>
</reference>
<gene>
    <name evidence="1" type="ORF">GSM42_01195</name>
</gene>
<protein>
    <submittedName>
        <fullName evidence="1">Uncharacterized protein</fullName>
    </submittedName>
</protein>
<dbReference type="Proteomes" id="UP000430692">
    <property type="component" value="Unassembled WGS sequence"/>
</dbReference>
<proteinExistence type="predicted"/>
<organism evidence="1 2">
    <name type="scientific">Shimazuella alba</name>
    <dbReference type="NCBI Taxonomy" id="2690964"/>
    <lineage>
        <taxon>Bacteria</taxon>
        <taxon>Bacillati</taxon>
        <taxon>Bacillota</taxon>
        <taxon>Bacilli</taxon>
        <taxon>Bacillales</taxon>
        <taxon>Thermoactinomycetaceae</taxon>
        <taxon>Shimazuella</taxon>
    </lineage>
</organism>
<evidence type="ECO:0000313" key="1">
    <source>
        <dbReference type="EMBL" id="MXQ52389.1"/>
    </source>
</evidence>
<accession>A0A6I4VLC4</accession>
<keyword evidence="2" id="KW-1185">Reference proteome</keyword>
<comment type="caution">
    <text evidence="1">The sequence shown here is derived from an EMBL/GenBank/DDBJ whole genome shotgun (WGS) entry which is preliminary data.</text>
</comment>
<dbReference type="EMBL" id="WUUL01000001">
    <property type="protein sequence ID" value="MXQ52389.1"/>
    <property type="molecule type" value="Genomic_DNA"/>
</dbReference>
<dbReference type="AlphaFoldDB" id="A0A6I4VLC4"/>
<sequence length="98" mass="11220">MGKKTTEINVVFTNDDLDEFLATGWTGKKAKEMWWNHIITPDGKKKLRFHFSYKNNHNILVDQCPVDDDFSQATTSSVRPGESKNFSGVMVINQCRLP</sequence>